<gene>
    <name evidence="6" type="ORF">skT53_35280</name>
</gene>
<dbReference type="EC" id="2.3.1.286" evidence="1"/>
<dbReference type="Proteomes" id="UP000593802">
    <property type="component" value="Chromosome"/>
</dbReference>
<dbReference type="SUPFAM" id="SSF52467">
    <property type="entry name" value="DHS-like NAD/FAD-binding domain"/>
    <property type="match status" value="1"/>
</dbReference>
<dbReference type="EMBL" id="AP023366">
    <property type="protein sequence ID" value="BCJ88543.1"/>
    <property type="molecule type" value="Genomic_DNA"/>
</dbReference>
<feature type="binding site" evidence="4">
    <location>
        <position position="152"/>
    </location>
    <ligand>
        <name>Zn(2+)</name>
        <dbReference type="ChEBI" id="CHEBI:29105"/>
    </ligand>
</feature>
<keyword evidence="4" id="KW-0862">Zinc</keyword>
<organism evidence="6 7">
    <name type="scientific">Effusibacillus dendaii</name>
    <dbReference type="NCBI Taxonomy" id="2743772"/>
    <lineage>
        <taxon>Bacteria</taxon>
        <taxon>Bacillati</taxon>
        <taxon>Bacillota</taxon>
        <taxon>Bacilli</taxon>
        <taxon>Bacillales</taxon>
        <taxon>Alicyclobacillaceae</taxon>
        <taxon>Effusibacillus</taxon>
    </lineage>
</organism>
<dbReference type="PANTHER" id="PTHR11085:SF10">
    <property type="entry name" value="NAD-DEPENDENT PROTEIN DEACYLASE SIRTUIN-5, MITOCHONDRIAL-RELATED"/>
    <property type="match status" value="1"/>
</dbReference>
<dbReference type="GO" id="GO:0070403">
    <property type="term" value="F:NAD+ binding"/>
    <property type="evidence" value="ECO:0007669"/>
    <property type="project" value="InterPro"/>
</dbReference>
<name>A0A7I8DEG8_9BACL</name>
<dbReference type="PANTHER" id="PTHR11085">
    <property type="entry name" value="NAD-DEPENDENT PROTEIN DEACYLASE SIRTUIN-5, MITOCHONDRIAL-RELATED"/>
    <property type="match status" value="1"/>
</dbReference>
<dbReference type="InterPro" id="IPR026591">
    <property type="entry name" value="Sirtuin_cat_small_dom_sf"/>
</dbReference>
<dbReference type="NCBIfam" id="NF001753">
    <property type="entry name" value="PRK00481.1-3"/>
    <property type="match status" value="1"/>
</dbReference>
<evidence type="ECO:0000256" key="2">
    <source>
        <dbReference type="ARBA" id="ARBA00022679"/>
    </source>
</evidence>
<reference evidence="6 7" key="1">
    <citation type="submission" date="2020-08" db="EMBL/GenBank/DDBJ databases">
        <title>Complete Genome Sequence of Effusibacillus dendaii Strain skT53, Isolated from Farmland soil.</title>
        <authorList>
            <person name="Konishi T."/>
            <person name="Kawasaki H."/>
        </authorList>
    </citation>
    <scope>NUCLEOTIDE SEQUENCE [LARGE SCALE GENOMIC DNA]</scope>
    <source>
        <strain evidence="7">skT53</strain>
    </source>
</reference>
<keyword evidence="2" id="KW-0808">Transferase</keyword>
<evidence type="ECO:0000313" key="6">
    <source>
        <dbReference type="EMBL" id="BCJ88543.1"/>
    </source>
</evidence>
<dbReference type="RefSeq" id="WP_200759131.1">
    <property type="nucleotide sequence ID" value="NZ_AP023366.1"/>
</dbReference>
<dbReference type="InterPro" id="IPR003000">
    <property type="entry name" value="Sirtuin"/>
</dbReference>
<keyword evidence="4" id="KW-0479">Metal-binding</keyword>
<dbReference type="GO" id="GO:0046872">
    <property type="term" value="F:metal ion binding"/>
    <property type="evidence" value="ECO:0007669"/>
    <property type="project" value="UniProtKB-KW"/>
</dbReference>
<feature type="binding site" evidence="4">
    <location>
        <position position="125"/>
    </location>
    <ligand>
        <name>Zn(2+)</name>
        <dbReference type="ChEBI" id="CHEBI:29105"/>
    </ligand>
</feature>
<evidence type="ECO:0000259" key="5">
    <source>
        <dbReference type="PROSITE" id="PS50305"/>
    </source>
</evidence>
<dbReference type="InterPro" id="IPR029035">
    <property type="entry name" value="DHS-like_NAD/FAD-binding_dom"/>
</dbReference>
<dbReference type="GO" id="GO:0017136">
    <property type="term" value="F:histone deacetylase activity, NAD-dependent"/>
    <property type="evidence" value="ECO:0007669"/>
    <property type="project" value="TreeGrafter"/>
</dbReference>
<sequence length="246" mass="27797">MLSHILRKASSVVVFTGAGMSTESGLQDFRSADRGLWNNRNPMELASVEAMNRNRREFVRFYQWRIREMRSHQPNVGHHVLAKWEKEGLVKGIITQNVENYHELAGSRQIAKLHGNLGTLCCAECGRQYPAEYYLSFDPEKGQLPDCEQAGCGGFVRPNVVLFGEMLSYDVIQLADKLTNQADLFLVLGSSLQVYPANEYPMKAREQGVTLVIVNRDPTPFDRYADLVLHESIGEVLSKVDQELYG</sequence>
<evidence type="ECO:0000256" key="3">
    <source>
        <dbReference type="ARBA" id="ARBA00023027"/>
    </source>
</evidence>
<feature type="binding site" evidence="4">
    <location>
        <position position="147"/>
    </location>
    <ligand>
        <name>Zn(2+)</name>
        <dbReference type="ChEBI" id="CHEBI:29105"/>
    </ligand>
</feature>
<keyword evidence="7" id="KW-1185">Reference proteome</keyword>
<dbReference type="Gene3D" id="3.40.50.1220">
    <property type="entry name" value="TPP-binding domain"/>
    <property type="match status" value="1"/>
</dbReference>
<dbReference type="KEGG" id="eff:skT53_35280"/>
<evidence type="ECO:0000313" key="7">
    <source>
        <dbReference type="Proteomes" id="UP000593802"/>
    </source>
</evidence>
<proteinExistence type="predicted"/>
<dbReference type="Gene3D" id="3.30.1600.10">
    <property type="entry name" value="SIR2/SIRT2 'Small Domain"/>
    <property type="match status" value="1"/>
</dbReference>
<dbReference type="AlphaFoldDB" id="A0A7I8DEG8"/>
<dbReference type="InterPro" id="IPR026590">
    <property type="entry name" value="Ssirtuin_cat_dom"/>
</dbReference>
<evidence type="ECO:0000256" key="4">
    <source>
        <dbReference type="PROSITE-ProRule" id="PRU00236"/>
    </source>
</evidence>
<feature type="domain" description="Deacetylase sirtuin-type" evidence="5">
    <location>
        <begin position="1"/>
        <end position="246"/>
    </location>
</feature>
<feature type="binding site" evidence="4">
    <location>
        <position position="122"/>
    </location>
    <ligand>
        <name>Zn(2+)</name>
        <dbReference type="ChEBI" id="CHEBI:29105"/>
    </ligand>
</feature>
<dbReference type="Pfam" id="PF02146">
    <property type="entry name" value="SIR2"/>
    <property type="match status" value="1"/>
</dbReference>
<protein>
    <recommendedName>
        <fullName evidence="1">protein acetyllysine N-acetyltransferase</fullName>
        <ecNumber evidence="1">2.3.1.286</ecNumber>
    </recommendedName>
</protein>
<dbReference type="PROSITE" id="PS50305">
    <property type="entry name" value="SIRTUIN"/>
    <property type="match status" value="1"/>
</dbReference>
<dbReference type="InterPro" id="IPR050134">
    <property type="entry name" value="NAD-dep_sirtuin_deacylases"/>
</dbReference>
<feature type="active site" description="Proton acceptor" evidence="4">
    <location>
        <position position="114"/>
    </location>
</feature>
<evidence type="ECO:0000256" key="1">
    <source>
        <dbReference type="ARBA" id="ARBA00012928"/>
    </source>
</evidence>
<dbReference type="CDD" id="cd01407">
    <property type="entry name" value="SIR2-fam"/>
    <property type="match status" value="1"/>
</dbReference>
<accession>A0A7I8DEG8</accession>
<keyword evidence="3" id="KW-0520">NAD</keyword>